<evidence type="ECO:0000256" key="2">
    <source>
        <dbReference type="ARBA" id="ARBA00022692"/>
    </source>
</evidence>
<feature type="transmembrane region" description="Helical" evidence="5">
    <location>
        <begin position="48"/>
        <end position="77"/>
    </location>
</feature>
<dbReference type="Proteomes" id="UP001275440">
    <property type="component" value="Unassembled WGS sequence"/>
</dbReference>
<dbReference type="InterPro" id="IPR032808">
    <property type="entry name" value="DoxX"/>
</dbReference>
<comment type="caution">
    <text evidence="6">The sequence shown here is derived from an EMBL/GenBank/DDBJ whole genome shotgun (WGS) entry which is preliminary data.</text>
</comment>
<evidence type="ECO:0000256" key="1">
    <source>
        <dbReference type="ARBA" id="ARBA00004141"/>
    </source>
</evidence>
<evidence type="ECO:0000256" key="5">
    <source>
        <dbReference type="SAM" id="Phobius"/>
    </source>
</evidence>
<evidence type="ECO:0000256" key="4">
    <source>
        <dbReference type="ARBA" id="ARBA00023136"/>
    </source>
</evidence>
<name>A0ABU3WX18_9NOCA</name>
<keyword evidence="2 5" id="KW-0812">Transmembrane</keyword>
<gene>
    <name evidence="6" type="ORF">F8M49_29705</name>
</gene>
<evidence type="ECO:0000313" key="6">
    <source>
        <dbReference type="EMBL" id="MDV2478543.1"/>
    </source>
</evidence>
<keyword evidence="7" id="KW-1185">Reference proteome</keyword>
<feature type="transmembrane region" description="Helical" evidence="5">
    <location>
        <begin position="89"/>
        <end position="108"/>
    </location>
</feature>
<organism evidence="6 7">
    <name type="scientific">Rhodococcus zopfii</name>
    <dbReference type="NCBI Taxonomy" id="43772"/>
    <lineage>
        <taxon>Bacteria</taxon>
        <taxon>Bacillati</taxon>
        <taxon>Actinomycetota</taxon>
        <taxon>Actinomycetes</taxon>
        <taxon>Mycobacteriales</taxon>
        <taxon>Nocardiaceae</taxon>
        <taxon>Rhodococcus</taxon>
    </lineage>
</organism>
<dbReference type="Pfam" id="PF13564">
    <property type="entry name" value="DoxX_2"/>
    <property type="match status" value="1"/>
</dbReference>
<keyword evidence="4 5" id="KW-0472">Membrane</keyword>
<dbReference type="EMBL" id="WBMO01000005">
    <property type="protein sequence ID" value="MDV2478543.1"/>
    <property type="molecule type" value="Genomic_DNA"/>
</dbReference>
<comment type="subcellular location">
    <subcellularLocation>
        <location evidence="1">Membrane</location>
        <topology evidence="1">Multi-pass membrane protein</topology>
    </subcellularLocation>
</comment>
<accession>A0ABU3WX18</accession>
<keyword evidence="3 5" id="KW-1133">Transmembrane helix</keyword>
<proteinExistence type="predicted"/>
<evidence type="ECO:0000313" key="7">
    <source>
        <dbReference type="Proteomes" id="UP001275440"/>
    </source>
</evidence>
<evidence type="ECO:0000256" key="3">
    <source>
        <dbReference type="ARBA" id="ARBA00022989"/>
    </source>
</evidence>
<reference evidence="6 7" key="1">
    <citation type="submission" date="2019-10" db="EMBL/GenBank/DDBJ databases">
        <title>Draft Genome Assembly of Rhodococcus zopfii DSM44189.</title>
        <authorList>
            <person name="Sutton J.M."/>
            <person name="Akob D.M."/>
            <person name="Bushman T.J."/>
        </authorList>
    </citation>
    <scope>NUCLEOTIDE SEQUENCE [LARGE SCALE GENOMIC DNA]</scope>
    <source>
        <strain evidence="6 7">DSM 44189</strain>
    </source>
</reference>
<protein>
    <submittedName>
        <fullName evidence="6">DoxX family protein</fullName>
    </submittedName>
</protein>
<sequence>MGGVLAVAFLAIGSAKIAAVPQMRERAAHLGFGVSAYRRIGAVEVAGAIGLFVGFVFPVIGIAAALGFVLLLGGAVLTHVRAGDNTKELAPALAVGVIAVASLVLFVIEATS</sequence>